<feature type="domain" description="C2H2-type" evidence="9">
    <location>
        <begin position="61"/>
        <end position="88"/>
    </location>
</feature>
<evidence type="ECO:0000256" key="7">
    <source>
        <dbReference type="PROSITE-ProRule" id="PRU00042"/>
    </source>
</evidence>
<dbReference type="Gene3D" id="3.30.160.60">
    <property type="entry name" value="Classic Zinc Finger"/>
    <property type="match status" value="2"/>
</dbReference>
<dbReference type="GO" id="GO:0000785">
    <property type="term" value="C:chromatin"/>
    <property type="evidence" value="ECO:0007669"/>
    <property type="project" value="TreeGrafter"/>
</dbReference>
<feature type="region of interest" description="Disordered" evidence="8">
    <location>
        <begin position="698"/>
        <end position="740"/>
    </location>
</feature>
<dbReference type="GO" id="GO:0005634">
    <property type="term" value="C:nucleus"/>
    <property type="evidence" value="ECO:0007669"/>
    <property type="project" value="UniProtKB-SubCell"/>
</dbReference>
<dbReference type="GO" id="GO:0008270">
    <property type="term" value="F:zinc ion binding"/>
    <property type="evidence" value="ECO:0007669"/>
    <property type="project" value="UniProtKB-KW"/>
</dbReference>
<evidence type="ECO:0000313" key="11">
    <source>
        <dbReference type="Proteomes" id="UP001168146"/>
    </source>
</evidence>
<gene>
    <name evidence="10" type="ORF">LTR82_005831</name>
</gene>
<evidence type="ECO:0000259" key="9">
    <source>
        <dbReference type="PROSITE" id="PS50157"/>
    </source>
</evidence>
<dbReference type="GO" id="GO:0000978">
    <property type="term" value="F:RNA polymerase II cis-regulatory region sequence-specific DNA binding"/>
    <property type="evidence" value="ECO:0007669"/>
    <property type="project" value="InterPro"/>
</dbReference>
<comment type="subcellular location">
    <subcellularLocation>
        <location evidence="1">Nucleus</location>
    </subcellularLocation>
</comment>
<keyword evidence="4 7" id="KW-0863">Zinc-finger</keyword>
<keyword evidence="3" id="KW-0677">Repeat</keyword>
<evidence type="ECO:0000313" key="10">
    <source>
        <dbReference type="EMBL" id="KAK0323471.1"/>
    </source>
</evidence>
<dbReference type="CDD" id="cd12148">
    <property type="entry name" value="fungal_TF_MHR"/>
    <property type="match status" value="1"/>
</dbReference>
<evidence type="ECO:0000256" key="2">
    <source>
        <dbReference type="ARBA" id="ARBA00022723"/>
    </source>
</evidence>
<feature type="compositionally biased region" description="Polar residues" evidence="8">
    <location>
        <begin position="702"/>
        <end position="712"/>
    </location>
</feature>
<feature type="compositionally biased region" description="Basic and acidic residues" evidence="8">
    <location>
        <begin position="727"/>
        <end position="740"/>
    </location>
</feature>
<feature type="region of interest" description="Disordered" evidence="8">
    <location>
        <begin position="978"/>
        <end position="1032"/>
    </location>
</feature>
<dbReference type="InterPro" id="IPR007219">
    <property type="entry name" value="XnlR_reg_dom"/>
</dbReference>
<feature type="region of interest" description="Disordered" evidence="8">
    <location>
        <begin position="454"/>
        <end position="487"/>
    </location>
</feature>
<dbReference type="FunFam" id="3.30.160.60:FF:000145">
    <property type="entry name" value="Zinc finger protein 574"/>
    <property type="match status" value="1"/>
</dbReference>
<feature type="compositionally biased region" description="Polar residues" evidence="8">
    <location>
        <begin position="1018"/>
        <end position="1029"/>
    </location>
</feature>
<dbReference type="SUPFAM" id="SSF57667">
    <property type="entry name" value="beta-beta-alpha zinc fingers"/>
    <property type="match status" value="1"/>
</dbReference>
<dbReference type="GO" id="GO:0000981">
    <property type="term" value="F:DNA-binding transcription factor activity, RNA polymerase II-specific"/>
    <property type="evidence" value="ECO:0007669"/>
    <property type="project" value="InterPro"/>
</dbReference>
<dbReference type="Proteomes" id="UP001168146">
    <property type="component" value="Unassembled WGS sequence"/>
</dbReference>
<evidence type="ECO:0000256" key="1">
    <source>
        <dbReference type="ARBA" id="ARBA00004123"/>
    </source>
</evidence>
<dbReference type="InterPro" id="IPR051059">
    <property type="entry name" value="VerF-like"/>
</dbReference>
<dbReference type="SMART" id="SM00355">
    <property type="entry name" value="ZnF_C2H2"/>
    <property type="match status" value="2"/>
</dbReference>
<feature type="region of interest" description="Disordered" evidence="8">
    <location>
        <begin position="1"/>
        <end position="62"/>
    </location>
</feature>
<keyword evidence="5" id="KW-0862">Zinc</keyword>
<feature type="compositionally biased region" description="Low complexity" evidence="8">
    <location>
        <begin position="455"/>
        <end position="479"/>
    </location>
</feature>
<reference evidence="10" key="1">
    <citation type="submission" date="2021-12" db="EMBL/GenBank/DDBJ databases">
        <title>Black yeast isolated from Biological Soil Crust.</title>
        <authorList>
            <person name="Kurbessoian T."/>
        </authorList>
    </citation>
    <scope>NUCLEOTIDE SEQUENCE</scope>
    <source>
        <strain evidence="10">CCFEE 5208</strain>
    </source>
</reference>
<feature type="region of interest" description="Disordered" evidence="8">
    <location>
        <begin position="508"/>
        <end position="536"/>
    </location>
</feature>
<comment type="caution">
    <text evidence="10">The sequence shown here is derived from an EMBL/GenBank/DDBJ whole genome shotgun (WGS) entry which is preliminary data.</text>
</comment>
<keyword evidence="6" id="KW-0539">Nucleus</keyword>
<evidence type="ECO:0000256" key="5">
    <source>
        <dbReference type="ARBA" id="ARBA00022833"/>
    </source>
</evidence>
<accession>A0AAN6FVA1</accession>
<dbReference type="PROSITE" id="PS50157">
    <property type="entry name" value="ZINC_FINGER_C2H2_2"/>
    <property type="match status" value="2"/>
</dbReference>
<dbReference type="FunFam" id="3.30.160.60:FF:000576">
    <property type="entry name" value="C2H2 transcription factor (AmdX)"/>
    <property type="match status" value="1"/>
</dbReference>
<dbReference type="AlphaFoldDB" id="A0AAN6FVA1"/>
<dbReference type="Pfam" id="PF04082">
    <property type="entry name" value="Fungal_trans"/>
    <property type="match status" value="1"/>
</dbReference>
<feature type="region of interest" description="Disordered" evidence="8">
    <location>
        <begin position="318"/>
        <end position="355"/>
    </location>
</feature>
<evidence type="ECO:0000256" key="6">
    <source>
        <dbReference type="ARBA" id="ARBA00023242"/>
    </source>
</evidence>
<dbReference type="PANTHER" id="PTHR40626">
    <property type="entry name" value="MIP31509P"/>
    <property type="match status" value="1"/>
</dbReference>
<protein>
    <recommendedName>
        <fullName evidence="9">C2H2-type domain-containing protein</fullName>
    </recommendedName>
</protein>
<dbReference type="PANTHER" id="PTHR40626:SF13">
    <property type="entry name" value="RESPIRATION FACTOR 2-RELATED"/>
    <property type="match status" value="1"/>
</dbReference>
<feature type="domain" description="C2H2-type" evidence="9">
    <location>
        <begin position="89"/>
        <end position="117"/>
    </location>
</feature>
<evidence type="ECO:0000256" key="8">
    <source>
        <dbReference type="SAM" id="MobiDB-lite"/>
    </source>
</evidence>
<evidence type="ECO:0000256" key="4">
    <source>
        <dbReference type="ARBA" id="ARBA00022771"/>
    </source>
</evidence>
<sequence>MPPESVTVSDLDNKSADTSKLDNIVANARNARSSAKDKTSTDQDVAGSQFPPPKTDKPRPHVCGTCSRSFARLEHLKRHERSHTKEKPFECPECTRCFARRDLLLRHQQKLHMTNPTSSRPRTGRRESVSGSSVTGSAKVRKNSTVGGSANAAGAAGHGGHRPRANTISHIDLSTLGLLDGGNPHMNRMKALGIHTGHHMGMSGLAAPMNFDYRGMSNAIGNHGNLHGLPKLDMSTINSFDMSNSMRTAPILNSYGGFDLDQLFSSGNTVNPAQLHFGGPTSATSQFPNYEAFTGQHPMIPEGDDFGWMRQWNMQIQPGSDSHEQAVDESSPSHMSSGDSPAGYSESMSHSTPAMPMASANYQWSQPDLQPQQAFAATGPFQLDTLGTGLPTLDSPVSTVSPSHLNDPTSTAGAYFDRSLMPQNTHLQQHRHNTHAHTVQGQMQAQNSLFFAPPSLSNFSSDSPSMSSSSMTGSARQSSVTSNSTDSITDATRQALLASLAQPSVFGHNHRKYSQPNVSSPLSPGAARNSMQGPNLPSTADIRRYVDAFIQFAHPHMPVVHIPTLAFDSPEYSSSIRGGAAHLGINHNSIVGGGGCLILAMAAIGALYEYDHPASKELFDAAKKLISLYLEERRKADMSAAVNGQNGDASSPHTPLWLVHAMLLNVIYGHQCGDKTAADIASTHCAALVSLARAAHLAQPPQGANTPNGDTPSEQRESGDVGMADAGDEKADRHTPHAHHELDLHTQWVSWKTVEERKRTLFAIFILSSLLTTAYNQPPTIMNSEILLDLPCDEELWSAETAQEWQNRGGLNAAEQNAVSFADALSTLLTANQRQGSNYASSAYNSSNPLGALQAGDLSADNDLRPSTFGCLVLINALHNYIWETRTRHHGRQWTQQETDSMFSHIEPALNAWQAAWKANDHHKLERPNPFGLGPLSADSIPLLDLAFVRLFVNLGRSKEAFWQRDFDAMANELARGTETVQHASGSPSADAADRSPADPKSASGSPENGGGPRRASQAHNTSDHSSSSTRRERHLRKAAFYAADSLTIACSYNLTYADMTAHELPVQSAMCFFDCSQVLAEWASTVQERVGRYLGVLGRDSIDYTMVPAIMLLETEDVELLRKIERICESLEAKRFQQENLLVLDLQQMNAGAAGAGMGGASSMMHHGVSLGACGYGSKILRITAMMLEKAVVWPGKEPSSCVLSRLRSVDLFWTVLADDVGVVVTHVMAKALETQAHHMDQRAETSTTQ</sequence>
<name>A0AAN6FVA1_9PEZI</name>
<feature type="compositionally biased region" description="Low complexity" evidence="8">
    <location>
        <begin position="330"/>
        <end position="340"/>
    </location>
</feature>
<dbReference type="EMBL" id="JASUXU010000013">
    <property type="protein sequence ID" value="KAK0323471.1"/>
    <property type="molecule type" value="Genomic_DNA"/>
</dbReference>
<keyword evidence="2" id="KW-0479">Metal-binding</keyword>
<dbReference type="InterPro" id="IPR013087">
    <property type="entry name" value="Znf_C2H2_type"/>
</dbReference>
<organism evidence="10 11">
    <name type="scientific">Friedmanniomyces endolithicus</name>
    <dbReference type="NCBI Taxonomy" id="329885"/>
    <lineage>
        <taxon>Eukaryota</taxon>
        <taxon>Fungi</taxon>
        <taxon>Dikarya</taxon>
        <taxon>Ascomycota</taxon>
        <taxon>Pezizomycotina</taxon>
        <taxon>Dothideomycetes</taxon>
        <taxon>Dothideomycetidae</taxon>
        <taxon>Mycosphaerellales</taxon>
        <taxon>Teratosphaeriaceae</taxon>
        <taxon>Friedmanniomyces</taxon>
    </lineage>
</organism>
<feature type="compositionally biased region" description="Basic and acidic residues" evidence="8">
    <location>
        <begin position="11"/>
        <end position="20"/>
    </location>
</feature>
<proteinExistence type="predicted"/>
<feature type="compositionally biased region" description="Polar residues" evidence="8">
    <location>
        <begin position="1"/>
        <end position="10"/>
    </location>
</feature>
<feature type="compositionally biased region" description="Polar residues" evidence="8">
    <location>
        <begin position="111"/>
        <end position="121"/>
    </location>
</feature>
<dbReference type="PROSITE" id="PS00028">
    <property type="entry name" value="ZINC_FINGER_C2H2_1"/>
    <property type="match status" value="2"/>
</dbReference>
<evidence type="ECO:0000256" key="3">
    <source>
        <dbReference type="ARBA" id="ARBA00022737"/>
    </source>
</evidence>
<dbReference type="InterPro" id="IPR036236">
    <property type="entry name" value="Znf_C2H2_sf"/>
</dbReference>
<dbReference type="GO" id="GO:0006351">
    <property type="term" value="P:DNA-templated transcription"/>
    <property type="evidence" value="ECO:0007669"/>
    <property type="project" value="InterPro"/>
</dbReference>
<feature type="region of interest" description="Disordered" evidence="8">
    <location>
        <begin position="108"/>
        <end position="166"/>
    </location>
</feature>